<dbReference type="InterPro" id="IPR008254">
    <property type="entry name" value="Flavodoxin/NO_synth"/>
</dbReference>
<reference evidence="10 11" key="1">
    <citation type="submission" date="2014-04" db="EMBL/GenBank/DDBJ databases">
        <authorList>
            <consortium name="DOE Joint Genome Institute"/>
            <person name="Kuo A."/>
            <person name="Kohler A."/>
            <person name="Costa M.D."/>
            <person name="Nagy L.G."/>
            <person name="Floudas D."/>
            <person name="Copeland A."/>
            <person name="Barry K.W."/>
            <person name="Cichocki N."/>
            <person name="Veneault-Fourrey C."/>
            <person name="LaButti K."/>
            <person name="Lindquist E.A."/>
            <person name="Lipzen A."/>
            <person name="Lundell T."/>
            <person name="Morin E."/>
            <person name="Murat C."/>
            <person name="Sun H."/>
            <person name="Tunlid A."/>
            <person name="Henrissat B."/>
            <person name="Grigoriev I.V."/>
            <person name="Hibbett D.S."/>
            <person name="Martin F."/>
            <person name="Nordberg H.P."/>
            <person name="Cantor M.N."/>
            <person name="Hua S.X."/>
        </authorList>
    </citation>
    <scope>NUCLEOTIDE SEQUENCE [LARGE SCALE GENOMIC DNA]</scope>
    <source>
        <strain evidence="10 11">441</strain>
    </source>
</reference>
<name>A0A0C9XP76_9AGAM</name>
<dbReference type="Pfam" id="PF00667">
    <property type="entry name" value="FAD_binding_1"/>
    <property type="match status" value="1"/>
</dbReference>
<evidence type="ECO:0000313" key="10">
    <source>
        <dbReference type="EMBL" id="KIK14185.1"/>
    </source>
</evidence>
<feature type="chain" id="PRO_5002205997" description="Flavodoxin-like domain-containing protein" evidence="8">
    <location>
        <begin position="22"/>
        <end position="374"/>
    </location>
</feature>
<dbReference type="PANTHER" id="PTHR19384">
    <property type="entry name" value="NITRIC OXIDE SYNTHASE-RELATED"/>
    <property type="match status" value="1"/>
</dbReference>
<keyword evidence="11" id="KW-1185">Reference proteome</keyword>
<dbReference type="Pfam" id="PF00258">
    <property type="entry name" value="Flavodoxin_1"/>
    <property type="match status" value="1"/>
</dbReference>
<gene>
    <name evidence="10" type="ORF">PISMIDRAFT_688170</name>
</gene>
<keyword evidence="8" id="KW-0732">Signal</keyword>
<evidence type="ECO:0000256" key="5">
    <source>
        <dbReference type="ARBA" id="ARBA00022827"/>
    </source>
</evidence>
<evidence type="ECO:0000256" key="4">
    <source>
        <dbReference type="ARBA" id="ARBA00022643"/>
    </source>
</evidence>
<dbReference type="EMBL" id="KN833951">
    <property type="protein sequence ID" value="KIK14185.1"/>
    <property type="molecule type" value="Genomic_DNA"/>
</dbReference>
<dbReference type="GO" id="GO:0005829">
    <property type="term" value="C:cytosol"/>
    <property type="evidence" value="ECO:0007669"/>
    <property type="project" value="TreeGrafter"/>
</dbReference>
<dbReference type="PRINTS" id="PR00369">
    <property type="entry name" value="FLAVODOXIN"/>
</dbReference>
<accession>A0A0C9XP76</accession>
<comment type="cofactor">
    <cofactor evidence="1">
        <name>FMN</name>
        <dbReference type="ChEBI" id="CHEBI:58210"/>
    </cofactor>
</comment>
<dbReference type="InterPro" id="IPR023173">
    <property type="entry name" value="NADPH_Cyt_P450_Rdtase_alpha"/>
</dbReference>
<dbReference type="InterPro" id="IPR003097">
    <property type="entry name" value="CysJ-like_FAD-binding"/>
</dbReference>
<evidence type="ECO:0000256" key="1">
    <source>
        <dbReference type="ARBA" id="ARBA00001917"/>
    </source>
</evidence>
<evidence type="ECO:0000313" key="11">
    <source>
        <dbReference type="Proteomes" id="UP000054018"/>
    </source>
</evidence>
<keyword evidence="7" id="KW-0560">Oxidoreductase</keyword>
<proteinExistence type="predicted"/>
<reference evidence="11" key="2">
    <citation type="submission" date="2015-01" db="EMBL/GenBank/DDBJ databases">
        <title>Evolutionary Origins and Diversification of the Mycorrhizal Mutualists.</title>
        <authorList>
            <consortium name="DOE Joint Genome Institute"/>
            <consortium name="Mycorrhizal Genomics Consortium"/>
            <person name="Kohler A."/>
            <person name="Kuo A."/>
            <person name="Nagy L.G."/>
            <person name="Floudas D."/>
            <person name="Copeland A."/>
            <person name="Barry K.W."/>
            <person name="Cichocki N."/>
            <person name="Veneault-Fourrey C."/>
            <person name="LaButti K."/>
            <person name="Lindquist E.A."/>
            <person name="Lipzen A."/>
            <person name="Lundell T."/>
            <person name="Morin E."/>
            <person name="Murat C."/>
            <person name="Riley R."/>
            <person name="Ohm R."/>
            <person name="Sun H."/>
            <person name="Tunlid A."/>
            <person name="Henrissat B."/>
            <person name="Grigoriev I.V."/>
            <person name="Hibbett D.S."/>
            <person name="Martin F."/>
        </authorList>
    </citation>
    <scope>NUCLEOTIDE SEQUENCE [LARGE SCALE GENOMIC DNA]</scope>
    <source>
        <strain evidence="11">441</strain>
    </source>
</reference>
<keyword evidence="3" id="KW-0285">Flavoprotein</keyword>
<dbReference type="InterPro" id="IPR001094">
    <property type="entry name" value="Flavdoxin-like"/>
</dbReference>
<dbReference type="HOGENOM" id="CLU_001570_17_6_1"/>
<dbReference type="SUPFAM" id="SSF52218">
    <property type="entry name" value="Flavoproteins"/>
    <property type="match status" value="1"/>
</dbReference>
<evidence type="ECO:0000256" key="6">
    <source>
        <dbReference type="ARBA" id="ARBA00022857"/>
    </source>
</evidence>
<feature type="domain" description="Flavodoxin-like" evidence="9">
    <location>
        <begin position="1"/>
        <end position="107"/>
    </location>
</feature>
<dbReference type="Gene3D" id="3.40.50.360">
    <property type="match status" value="1"/>
</dbReference>
<dbReference type="STRING" id="765257.A0A0C9XP76"/>
<evidence type="ECO:0000256" key="3">
    <source>
        <dbReference type="ARBA" id="ARBA00022630"/>
    </source>
</evidence>
<protein>
    <recommendedName>
        <fullName evidence="9">Flavodoxin-like domain-containing protein</fullName>
    </recommendedName>
</protein>
<evidence type="ECO:0000256" key="2">
    <source>
        <dbReference type="ARBA" id="ARBA00001974"/>
    </source>
</evidence>
<feature type="signal peptide" evidence="8">
    <location>
        <begin position="1"/>
        <end position="21"/>
    </location>
</feature>
<dbReference type="PANTHER" id="PTHR19384:SF10">
    <property type="entry name" value="NADPH-DEPENDENT DIFLAVIN OXIDOREDUCTASE 1"/>
    <property type="match status" value="1"/>
</dbReference>
<evidence type="ECO:0000259" key="9">
    <source>
        <dbReference type="PROSITE" id="PS50902"/>
    </source>
</evidence>
<dbReference type="GO" id="GO:0050660">
    <property type="term" value="F:flavin adenine dinucleotide binding"/>
    <property type="evidence" value="ECO:0007669"/>
    <property type="project" value="TreeGrafter"/>
</dbReference>
<dbReference type="SUPFAM" id="SSF63380">
    <property type="entry name" value="Riboflavin synthase domain-like"/>
    <property type="match status" value="1"/>
</dbReference>
<dbReference type="OrthoDB" id="1856718at2759"/>
<sequence>MQEALISETLILFVVATTGSGAEPHAMTCLWNLLLRSHLPHDLFEDLDFSVFGLGDSAYERFCWPAKKLSKKLLSLGAHEICPRGEGDDQHRLGLDGALEPWIEILLETLFHSYPLDPDVGKLRPPSKPLPRVITTDMASAPETLEPYGADPNYFDVTVRCNRRITAEDWFQDVRHFEFVSDRHIEYNPGDVAIIHPIATSVEVGSFLLLMGWANLADVPFSILHSMLDQTLPDRIPCVTTLRVLFTHHLDFNAVPLRSFFQILQYFTTDDTERERLDEFLSLEGVDEFYEYCQLVKCTICEVLSEFRSARIPRDYIFDVFPPLRPRHFSIANSTKVLSPPQNPPLCRNCEIPHETQDAQERHLHAPYVANLRP</sequence>
<dbReference type="InterPro" id="IPR029039">
    <property type="entry name" value="Flavoprotein-like_sf"/>
</dbReference>
<dbReference type="InterPro" id="IPR017938">
    <property type="entry name" value="Riboflavin_synthase-like_b-brl"/>
</dbReference>
<dbReference type="Proteomes" id="UP000054018">
    <property type="component" value="Unassembled WGS sequence"/>
</dbReference>
<dbReference type="GO" id="GO:0010181">
    <property type="term" value="F:FMN binding"/>
    <property type="evidence" value="ECO:0007669"/>
    <property type="project" value="InterPro"/>
</dbReference>
<dbReference type="AlphaFoldDB" id="A0A0C9XP76"/>
<dbReference type="Gene3D" id="1.20.990.10">
    <property type="entry name" value="NADPH-cytochrome p450 Reductase, Chain A, domain 3"/>
    <property type="match status" value="1"/>
</dbReference>
<dbReference type="Gene3D" id="2.40.30.10">
    <property type="entry name" value="Translation factors"/>
    <property type="match status" value="1"/>
</dbReference>
<keyword evidence="5" id="KW-0274">FAD</keyword>
<organism evidence="10 11">
    <name type="scientific">Pisolithus microcarpus 441</name>
    <dbReference type="NCBI Taxonomy" id="765257"/>
    <lineage>
        <taxon>Eukaryota</taxon>
        <taxon>Fungi</taxon>
        <taxon>Dikarya</taxon>
        <taxon>Basidiomycota</taxon>
        <taxon>Agaricomycotina</taxon>
        <taxon>Agaricomycetes</taxon>
        <taxon>Agaricomycetidae</taxon>
        <taxon>Boletales</taxon>
        <taxon>Sclerodermatineae</taxon>
        <taxon>Pisolithaceae</taxon>
        <taxon>Pisolithus</taxon>
    </lineage>
</organism>
<comment type="cofactor">
    <cofactor evidence="2">
        <name>FAD</name>
        <dbReference type="ChEBI" id="CHEBI:57692"/>
    </cofactor>
</comment>
<keyword evidence="6" id="KW-0521">NADP</keyword>
<dbReference type="PROSITE" id="PS50902">
    <property type="entry name" value="FLAVODOXIN_LIKE"/>
    <property type="match status" value="1"/>
</dbReference>
<evidence type="ECO:0000256" key="8">
    <source>
        <dbReference type="SAM" id="SignalP"/>
    </source>
</evidence>
<dbReference type="GO" id="GO:0016491">
    <property type="term" value="F:oxidoreductase activity"/>
    <property type="evidence" value="ECO:0007669"/>
    <property type="project" value="UniProtKB-KW"/>
</dbReference>
<feature type="non-terminal residue" evidence="10">
    <location>
        <position position="374"/>
    </location>
</feature>
<evidence type="ECO:0000256" key="7">
    <source>
        <dbReference type="ARBA" id="ARBA00023002"/>
    </source>
</evidence>
<keyword evidence="4" id="KW-0288">FMN</keyword>